<evidence type="ECO:0000313" key="3">
    <source>
        <dbReference type="Proteomes" id="UP000008461"/>
    </source>
</evidence>
<dbReference type="EMBL" id="CP002691">
    <property type="protein sequence ID" value="AEE54202.1"/>
    <property type="molecule type" value="Genomic_DNA"/>
</dbReference>
<feature type="signal peptide" evidence="1">
    <location>
        <begin position="1"/>
        <end position="31"/>
    </location>
</feature>
<organism evidence="2 3">
    <name type="scientific">Haliscomenobacter hydrossis (strain ATCC 27775 / DSM 1100 / LMG 10767 / O)</name>
    <dbReference type="NCBI Taxonomy" id="760192"/>
    <lineage>
        <taxon>Bacteria</taxon>
        <taxon>Pseudomonadati</taxon>
        <taxon>Bacteroidota</taxon>
        <taxon>Saprospiria</taxon>
        <taxon>Saprospirales</taxon>
        <taxon>Haliscomenobacteraceae</taxon>
        <taxon>Haliscomenobacter</taxon>
    </lineage>
</organism>
<dbReference type="Gene3D" id="1.10.575.10">
    <property type="entry name" value="P1 Nuclease"/>
    <property type="match status" value="1"/>
</dbReference>
<dbReference type="SUPFAM" id="SSF48537">
    <property type="entry name" value="Phospholipase C/P1 nuclease"/>
    <property type="match status" value="1"/>
</dbReference>
<dbReference type="eggNOG" id="ENOG502Z9BM">
    <property type="taxonomic scope" value="Bacteria"/>
</dbReference>
<dbReference type="KEGG" id="hhy:Halhy_6383"/>
<dbReference type="GO" id="GO:0016788">
    <property type="term" value="F:hydrolase activity, acting on ester bonds"/>
    <property type="evidence" value="ECO:0007669"/>
    <property type="project" value="InterPro"/>
</dbReference>
<dbReference type="STRING" id="760192.Halhy_6383"/>
<feature type="chain" id="PRO_5003310196" description="S1/P1 Nuclease" evidence="1">
    <location>
        <begin position="32"/>
        <end position="425"/>
    </location>
</feature>
<name>F4KQ41_HALH1</name>
<sequence length="425" mass="49320">MFDWFHFAAYFSSMKILTTFFLLLISISAFAATPEPEPQWGFFGHRRINRLAVFALPAELIPFYKQNIEYITEHAVDPDKRRYATRHEGPRHFIDLDQYGKTPFENLPRGWNEALAHYTDVYLVDLRGDTVKIIGEGATRFENDRLLGAENNRSINTQGISAKAYQSFYNQHIFPQYYEDIWQVEPDSLAQVLGINLPCRSIFAKDRLSEHGVLPYNLLHMQRRLTDAFYTRNVAAILRLSAEIGHYIGDAHVPLHTTKNYNGQLSDQIGIHAFWESRIPELFADKSYDNFVGVAEYIRNPQDYYWKMVLESNSLVDSVLLIEKRLKQSLPQDQQFCYEERLGVTIRTQCTAFAQAYQEALRGMIESRWRASIQAVSSAWYSAWIDAGKPDLRKLNFRPDEKELEEIKALEASLKKGKIQGRDHE</sequence>
<dbReference type="AlphaFoldDB" id="F4KQ41"/>
<reference evidence="2 3" key="1">
    <citation type="journal article" date="2011" name="Stand. Genomic Sci.">
        <title>Complete genome sequence of Haliscomenobacter hydrossis type strain (O).</title>
        <authorList>
            <consortium name="US DOE Joint Genome Institute (JGI-PGF)"/>
            <person name="Daligault H."/>
            <person name="Lapidus A."/>
            <person name="Zeytun A."/>
            <person name="Nolan M."/>
            <person name="Lucas S."/>
            <person name="Del Rio T.G."/>
            <person name="Tice H."/>
            <person name="Cheng J.F."/>
            <person name="Tapia R."/>
            <person name="Han C."/>
            <person name="Goodwin L."/>
            <person name="Pitluck S."/>
            <person name="Liolios K."/>
            <person name="Pagani I."/>
            <person name="Ivanova N."/>
            <person name="Huntemann M."/>
            <person name="Mavromatis K."/>
            <person name="Mikhailova N."/>
            <person name="Pati A."/>
            <person name="Chen A."/>
            <person name="Palaniappan K."/>
            <person name="Land M."/>
            <person name="Hauser L."/>
            <person name="Brambilla E.M."/>
            <person name="Rohde M."/>
            <person name="Verbarg S."/>
            <person name="Goker M."/>
            <person name="Bristow J."/>
            <person name="Eisen J.A."/>
            <person name="Markowitz V."/>
            <person name="Hugenholtz P."/>
            <person name="Kyrpides N.C."/>
            <person name="Klenk H.P."/>
            <person name="Woyke T."/>
        </authorList>
    </citation>
    <scope>NUCLEOTIDE SEQUENCE [LARGE SCALE GENOMIC DNA]</scope>
    <source>
        <strain evidence="3">ATCC 27775 / DSM 1100 / LMG 10767 / O</strain>
    </source>
</reference>
<evidence type="ECO:0008006" key="4">
    <source>
        <dbReference type="Google" id="ProtNLM"/>
    </source>
</evidence>
<evidence type="ECO:0000313" key="2">
    <source>
        <dbReference type="EMBL" id="AEE54202.1"/>
    </source>
</evidence>
<keyword evidence="3" id="KW-1185">Reference proteome</keyword>
<evidence type="ECO:0000256" key="1">
    <source>
        <dbReference type="SAM" id="SignalP"/>
    </source>
</evidence>
<dbReference type="Proteomes" id="UP000008461">
    <property type="component" value="Chromosome"/>
</dbReference>
<proteinExistence type="predicted"/>
<dbReference type="InterPro" id="IPR008947">
    <property type="entry name" value="PLipase_C/P1_nuclease_dom_sf"/>
</dbReference>
<gene>
    <name evidence="2" type="ordered locus">Halhy_6383</name>
</gene>
<dbReference type="HOGENOM" id="CLU_053114_0_0_10"/>
<protein>
    <recommendedName>
        <fullName evidence="4">S1/P1 Nuclease</fullName>
    </recommendedName>
</protein>
<reference key="2">
    <citation type="submission" date="2011-04" db="EMBL/GenBank/DDBJ databases">
        <title>Complete sequence of chromosome of Haliscomenobacter hydrossis DSM 1100.</title>
        <authorList>
            <consortium name="US DOE Joint Genome Institute (JGI-PGF)"/>
            <person name="Lucas S."/>
            <person name="Han J."/>
            <person name="Lapidus A."/>
            <person name="Bruce D."/>
            <person name="Goodwin L."/>
            <person name="Pitluck S."/>
            <person name="Peters L."/>
            <person name="Kyrpides N."/>
            <person name="Mavromatis K."/>
            <person name="Ivanova N."/>
            <person name="Ovchinnikova G."/>
            <person name="Pagani I."/>
            <person name="Daligault H."/>
            <person name="Detter J.C."/>
            <person name="Han C."/>
            <person name="Land M."/>
            <person name="Hauser L."/>
            <person name="Markowitz V."/>
            <person name="Cheng J.-F."/>
            <person name="Hugenholtz P."/>
            <person name="Woyke T."/>
            <person name="Wu D."/>
            <person name="Verbarg S."/>
            <person name="Frueling A."/>
            <person name="Brambilla E."/>
            <person name="Klenk H.-P."/>
            <person name="Eisen J.A."/>
        </authorList>
    </citation>
    <scope>NUCLEOTIDE SEQUENCE</scope>
    <source>
        <strain>DSM 1100</strain>
    </source>
</reference>
<keyword evidence="1" id="KW-0732">Signal</keyword>
<accession>F4KQ41</accession>
<dbReference type="CDD" id="cd10981">
    <property type="entry name" value="ZnPC_S1P1"/>
    <property type="match status" value="1"/>
</dbReference>